<organism evidence="2 3">
    <name type="scientific">Brassicogethes aeneus</name>
    <name type="common">Rape pollen beetle</name>
    <name type="synonym">Meligethes aeneus</name>
    <dbReference type="NCBI Taxonomy" id="1431903"/>
    <lineage>
        <taxon>Eukaryota</taxon>
        <taxon>Metazoa</taxon>
        <taxon>Ecdysozoa</taxon>
        <taxon>Arthropoda</taxon>
        <taxon>Hexapoda</taxon>
        <taxon>Insecta</taxon>
        <taxon>Pterygota</taxon>
        <taxon>Neoptera</taxon>
        <taxon>Endopterygota</taxon>
        <taxon>Coleoptera</taxon>
        <taxon>Polyphaga</taxon>
        <taxon>Cucujiformia</taxon>
        <taxon>Nitidulidae</taxon>
        <taxon>Meligethinae</taxon>
        <taxon>Brassicogethes</taxon>
    </lineage>
</organism>
<evidence type="ECO:0000313" key="3">
    <source>
        <dbReference type="Proteomes" id="UP001154078"/>
    </source>
</evidence>
<dbReference type="EMBL" id="OV121140">
    <property type="protein sequence ID" value="CAH0563720.1"/>
    <property type="molecule type" value="Genomic_DNA"/>
</dbReference>
<accession>A0A9P0BI49</accession>
<keyword evidence="1" id="KW-0472">Membrane</keyword>
<keyword evidence="1" id="KW-1133">Transmembrane helix</keyword>
<dbReference type="OrthoDB" id="6769893at2759"/>
<dbReference type="Proteomes" id="UP001154078">
    <property type="component" value="Chromosome 9"/>
</dbReference>
<evidence type="ECO:0000256" key="1">
    <source>
        <dbReference type="SAM" id="Phobius"/>
    </source>
</evidence>
<proteinExistence type="predicted"/>
<gene>
    <name evidence="2" type="ORF">MELIAE_LOCUS12469</name>
</gene>
<evidence type="ECO:0000313" key="2">
    <source>
        <dbReference type="EMBL" id="CAH0563720.1"/>
    </source>
</evidence>
<protein>
    <submittedName>
        <fullName evidence="2">Uncharacterized protein</fullName>
    </submittedName>
</protein>
<reference evidence="2" key="1">
    <citation type="submission" date="2021-12" db="EMBL/GenBank/DDBJ databases">
        <authorList>
            <person name="King R."/>
        </authorList>
    </citation>
    <scope>NUCLEOTIDE SEQUENCE</scope>
</reference>
<feature type="transmembrane region" description="Helical" evidence="1">
    <location>
        <begin position="20"/>
        <end position="36"/>
    </location>
</feature>
<dbReference type="AlphaFoldDB" id="A0A9P0BI49"/>
<keyword evidence="3" id="KW-1185">Reference proteome</keyword>
<name>A0A9P0BI49_BRAAE</name>
<keyword evidence="1" id="KW-0812">Transmembrane</keyword>
<feature type="transmembrane region" description="Helical" evidence="1">
    <location>
        <begin position="126"/>
        <end position="146"/>
    </location>
</feature>
<sequence length="305" mass="35302">MPQNPEANPQLDVFLKTCKLFALLAFLAYTGCYLFAKPKVNNENTDNILDNIIEDNNNNNIKNDTVKIEKLVKKIVLQPSSSKLHILEFWKEASMEVYRKNSFCKPGDKLKEKKKTEKRKESDTSMQIYVVGAFVLVMVCIVMDLMDFKGAAKRAKVPLSRKCSLADLTVLKHQRKELVRKDSILETPEEPTSYNQMGTIRKPPPLQRQRSFPLTNPRLQHQFNSTDIPLNPTDSLVRRPSIIPEEARRQSIVLESRRLSLVPDSRRSPIRQLDKRRLSLSLHETRSLDSELIGKKHHIRFVHRH</sequence>